<feature type="transmembrane region" description="Helical" evidence="5">
    <location>
        <begin position="47"/>
        <end position="66"/>
    </location>
</feature>
<comment type="subcellular location">
    <subcellularLocation>
        <location evidence="1">Membrane</location>
        <topology evidence="1">Multi-pass membrane protein</topology>
    </subcellularLocation>
</comment>
<dbReference type="Pfam" id="PF04172">
    <property type="entry name" value="LrgB"/>
    <property type="match status" value="1"/>
</dbReference>
<evidence type="ECO:0000256" key="4">
    <source>
        <dbReference type="ARBA" id="ARBA00023136"/>
    </source>
</evidence>
<evidence type="ECO:0000256" key="1">
    <source>
        <dbReference type="ARBA" id="ARBA00004141"/>
    </source>
</evidence>
<evidence type="ECO:0000256" key="3">
    <source>
        <dbReference type="ARBA" id="ARBA00022989"/>
    </source>
</evidence>
<gene>
    <name evidence="6" type="ORF">FHS48_001983</name>
</gene>
<dbReference type="PANTHER" id="PTHR30249">
    <property type="entry name" value="PUTATIVE SEROTONIN TRANSPORTER"/>
    <property type="match status" value="1"/>
</dbReference>
<dbReference type="AlphaFoldDB" id="A0A7W9ZH70"/>
<dbReference type="GO" id="GO:0016787">
    <property type="term" value="F:hydrolase activity"/>
    <property type="evidence" value="ECO:0007669"/>
    <property type="project" value="UniProtKB-KW"/>
</dbReference>
<evidence type="ECO:0000313" key="7">
    <source>
        <dbReference type="Proteomes" id="UP000544872"/>
    </source>
</evidence>
<keyword evidence="4 5" id="KW-0472">Membrane</keyword>
<feature type="transmembrane region" description="Helical" evidence="5">
    <location>
        <begin position="192"/>
        <end position="211"/>
    </location>
</feature>
<dbReference type="PANTHER" id="PTHR30249:SF0">
    <property type="entry name" value="PLASTIDAL GLYCOLATE_GLYCERATE TRANSLOCATOR 1, CHLOROPLASTIC"/>
    <property type="match status" value="1"/>
</dbReference>
<feature type="transmembrane region" description="Helical" evidence="5">
    <location>
        <begin position="223"/>
        <end position="244"/>
    </location>
</feature>
<dbReference type="EMBL" id="JACIIX010000006">
    <property type="protein sequence ID" value="MBB6210567.1"/>
    <property type="molecule type" value="Genomic_DNA"/>
</dbReference>
<keyword evidence="2 5" id="KW-0812">Transmembrane</keyword>
<evidence type="ECO:0000256" key="5">
    <source>
        <dbReference type="SAM" id="Phobius"/>
    </source>
</evidence>
<keyword evidence="6" id="KW-0378">Hydrolase</keyword>
<feature type="transmembrane region" description="Helical" evidence="5">
    <location>
        <begin position="104"/>
        <end position="130"/>
    </location>
</feature>
<feature type="transmembrane region" description="Helical" evidence="5">
    <location>
        <begin position="163"/>
        <end position="185"/>
    </location>
</feature>
<reference evidence="6 7" key="1">
    <citation type="submission" date="2020-08" db="EMBL/GenBank/DDBJ databases">
        <title>Genomic Encyclopedia of Type Strains, Phase IV (KMG-IV): sequencing the most valuable type-strain genomes for metagenomic binning, comparative biology and taxonomic classification.</title>
        <authorList>
            <person name="Goeker M."/>
        </authorList>
    </citation>
    <scope>NUCLEOTIDE SEQUENCE [LARGE SCALE GENOMIC DNA]</scope>
    <source>
        <strain evidence="6 7">DSM 11590</strain>
    </source>
</reference>
<dbReference type="RefSeq" id="WP_184263395.1">
    <property type="nucleotide sequence ID" value="NZ_JACIIX010000006.1"/>
</dbReference>
<dbReference type="GO" id="GO:0016020">
    <property type="term" value="C:membrane"/>
    <property type="evidence" value="ECO:0007669"/>
    <property type="project" value="UniProtKB-SubCell"/>
</dbReference>
<comment type="caution">
    <text evidence="6">The sequence shown here is derived from an EMBL/GenBank/DDBJ whole genome shotgun (WGS) entry which is preliminary data.</text>
</comment>
<name>A0A7W9ZH70_NOVIT</name>
<sequence>MAPPLLPTDVQDLWVYLSASPLFHLTLTLAAFVLAQALSRRFGGSPLLNPVLLTVVMVVLVLLATGTDYRTYFQGAQFVHFLLGPVTVALAIPLYRQRAMLLRYALPLVASLLIGSATAVLSAVITVRLLGGRADTVSSMAPKSITAAVAMGVSEQIGGLPSLTAVLVMMTGIFGAVAAPSLLRLCGITDPAAVGLAIGTASHGIGTARALQLGETCGAFSGLAMGLNAVATALLLPVLWHLALSIL</sequence>
<keyword evidence="3 5" id="KW-1133">Transmembrane helix</keyword>
<evidence type="ECO:0000256" key="2">
    <source>
        <dbReference type="ARBA" id="ARBA00022692"/>
    </source>
</evidence>
<accession>A0A7W9ZH70</accession>
<proteinExistence type="predicted"/>
<dbReference type="Proteomes" id="UP000544872">
    <property type="component" value="Unassembled WGS sequence"/>
</dbReference>
<feature type="transmembrane region" description="Helical" evidence="5">
    <location>
        <begin position="72"/>
        <end position="92"/>
    </location>
</feature>
<organism evidence="6 7">
    <name type="scientific">Novispirillum itersonii</name>
    <name type="common">Aquaspirillum itersonii</name>
    <dbReference type="NCBI Taxonomy" id="189"/>
    <lineage>
        <taxon>Bacteria</taxon>
        <taxon>Pseudomonadati</taxon>
        <taxon>Pseudomonadota</taxon>
        <taxon>Alphaproteobacteria</taxon>
        <taxon>Rhodospirillales</taxon>
        <taxon>Novispirillaceae</taxon>
        <taxon>Novispirillum</taxon>
    </lineage>
</organism>
<evidence type="ECO:0000313" key="6">
    <source>
        <dbReference type="EMBL" id="MBB6210567.1"/>
    </source>
</evidence>
<keyword evidence="7" id="KW-1185">Reference proteome</keyword>
<feature type="transmembrane region" description="Helical" evidence="5">
    <location>
        <begin position="13"/>
        <end position="35"/>
    </location>
</feature>
<protein>
    <submittedName>
        <fullName evidence="6">Putative murein hydrolase (TIGR00659 family)</fullName>
    </submittedName>
</protein>
<dbReference type="InterPro" id="IPR007300">
    <property type="entry name" value="CidB/LrgB"/>
</dbReference>